<proteinExistence type="predicted"/>
<dbReference type="EMBL" id="UINC01023767">
    <property type="protein sequence ID" value="SVA96094.1"/>
    <property type="molecule type" value="Genomic_DNA"/>
</dbReference>
<organism evidence="2">
    <name type="scientific">marine metagenome</name>
    <dbReference type="NCBI Taxonomy" id="408172"/>
    <lineage>
        <taxon>unclassified sequences</taxon>
        <taxon>metagenomes</taxon>
        <taxon>ecological metagenomes</taxon>
    </lineage>
</organism>
<evidence type="ECO:0000256" key="1">
    <source>
        <dbReference type="SAM" id="MobiDB-lite"/>
    </source>
</evidence>
<feature type="region of interest" description="Disordered" evidence="1">
    <location>
        <begin position="171"/>
        <end position="190"/>
    </location>
</feature>
<protein>
    <submittedName>
        <fullName evidence="2">Uncharacterized protein</fullName>
    </submittedName>
</protein>
<reference evidence="2" key="1">
    <citation type="submission" date="2018-05" db="EMBL/GenBank/DDBJ databases">
        <authorList>
            <person name="Lanie J.A."/>
            <person name="Ng W.-L."/>
            <person name="Kazmierczak K.M."/>
            <person name="Andrzejewski T.M."/>
            <person name="Davidsen T.M."/>
            <person name="Wayne K.J."/>
            <person name="Tettelin H."/>
            <person name="Glass J.I."/>
            <person name="Rusch D."/>
            <person name="Podicherti R."/>
            <person name="Tsui H.-C.T."/>
            <person name="Winkler M.E."/>
        </authorList>
    </citation>
    <scope>NUCLEOTIDE SEQUENCE</scope>
</reference>
<gene>
    <name evidence="2" type="ORF">METZ01_LOCUS148948</name>
</gene>
<evidence type="ECO:0000313" key="2">
    <source>
        <dbReference type="EMBL" id="SVA96094.1"/>
    </source>
</evidence>
<accession>A0A382A3Z5</accession>
<feature type="non-terminal residue" evidence="2">
    <location>
        <position position="319"/>
    </location>
</feature>
<name>A0A382A3Z5_9ZZZZ</name>
<sequence length="319" mass="35671">MTVYRKTMADAYREMYPLNEEDNMDKMRKAAKGAMQTIKFKDGKLHVDSFTASGLMQIYDKVNPKNKTAMEKIINHGSKQQILRLQSFAMKKLSNQAVNFIRGEEVEVDEAKDYHAPMVKGKRVGGSSKLFKKSATGYSIYHKTFSAAMQHAYAHAKKKFGITIDPNEIDQKVASGPKKPSSGKTNRYGLKGDKGGIQVQVYNTGDDYELNMYKEGYVPDGYEDDPSGPFGEGPREGVTWTDVMNEEKEKDILAALKKERIGGYFSGGKLYVAQRALETVRDILRGMKLTSMPKLVGEELTEGTWHEPVGPKGRAGLKK</sequence>
<dbReference type="AlphaFoldDB" id="A0A382A3Z5"/>